<accession>A0A1Y2ILL8</accession>
<protein>
    <submittedName>
        <fullName evidence="1">Uncharacterized protein</fullName>
    </submittedName>
</protein>
<dbReference type="EMBL" id="KZ084110">
    <property type="protein sequence ID" value="OSD01543.1"/>
    <property type="molecule type" value="Genomic_DNA"/>
</dbReference>
<proteinExistence type="predicted"/>
<gene>
    <name evidence="1" type="ORF">PYCCODRAFT_483933</name>
</gene>
<reference evidence="1 2" key="1">
    <citation type="journal article" date="2015" name="Biotechnol. Biofuels">
        <title>Enhanced degradation of softwood versus hardwood by the white-rot fungus Pycnoporus coccineus.</title>
        <authorList>
            <person name="Couturier M."/>
            <person name="Navarro D."/>
            <person name="Chevret D."/>
            <person name="Henrissat B."/>
            <person name="Piumi F."/>
            <person name="Ruiz-Duenas F.J."/>
            <person name="Martinez A.T."/>
            <person name="Grigoriev I.V."/>
            <person name="Riley R."/>
            <person name="Lipzen A."/>
            <person name="Berrin J.G."/>
            <person name="Master E.R."/>
            <person name="Rosso M.N."/>
        </authorList>
    </citation>
    <scope>NUCLEOTIDE SEQUENCE [LARGE SCALE GENOMIC DNA]</scope>
    <source>
        <strain evidence="1 2">BRFM310</strain>
    </source>
</reference>
<evidence type="ECO:0000313" key="1">
    <source>
        <dbReference type="EMBL" id="OSD01543.1"/>
    </source>
</evidence>
<dbReference type="Proteomes" id="UP000193067">
    <property type="component" value="Unassembled WGS sequence"/>
</dbReference>
<name>A0A1Y2ILL8_TRAC3</name>
<organism evidence="1 2">
    <name type="scientific">Trametes coccinea (strain BRFM310)</name>
    <name type="common">Pycnoporus coccineus</name>
    <dbReference type="NCBI Taxonomy" id="1353009"/>
    <lineage>
        <taxon>Eukaryota</taxon>
        <taxon>Fungi</taxon>
        <taxon>Dikarya</taxon>
        <taxon>Basidiomycota</taxon>
        <taxon>Agaricomycotina</taxon>
        <taxon>Agaricomycetes</taxon>
        <taxon>Polyporales</taxon>
        <taxon>Polyporaceae</taxon>
        <taxon>Trametes</taxon>
    </lineage>
</organism>
<keyword evidence="2" id="KW-1185">Reference proteome</keyword>
<dbReference type="AlphaFoldDB" id="A0A1Y2ILL8"/>
<evidence type="ECO:0000313" key="2">
    <source>
        <dbReference type="Proteomes" id="UP000193067"/>
    </source>
</evidence>
<sequence>MALASEKRAERWRCNDSVLSSGPWPWYIVYNRASATDQHEVGEARQVGAMADRESSTVCCIGPAQHALLLASERWLCLCLHGKEGTGSGHSRLCRSGMGAVRSVQSRDNVCAIGRGGHAGWRRRLRGMPDCWRGGSVVVGTNVYSARSGRESGDVAGVWGSWLERRMAAGSK</sequence>